<dbReference type="InParanoid" id="A0A165ZVJ4"/>
<protein>
    <submittedName>
        <fullName evidence="1">Uncharacterized protein</fullName>
    </submittedName>
</protein>
<accession>A0A165ZVJ4</accession>
<evidence type="ECO:0000313" key="2">
    <source>
        <dbReference type="Proteomes" id="UP000077266"/>
    </source>
</evidence>
<reference evidence="1 2" key="1">
    <citation type="journal article" date="2016" name="Mol. Biol. Evol.">
        <title>Comparative Genomics of Early-Diverging Mushroom-Forming Fungi Provides Insights into the Origins of Lignocellulose Decay Capabilities.</title>
        <authorList>
            <person name="Nagy L.G."/>
            <person name="Riley R."/>
            <person name="Tritt A."/>
            <person name="Adam C."/>
            <person name="Daum C."/>
            <person name="Floudas D."/>
            <person name="Sun H."/>
            <person name="Yadav J.S."/>
            <person name="Pangilinan J."/>
            <person name="Larsson K.H."/>
            <person name="Matsuura K."/>
            <person name="Barry K."/>
            <person name="Labutti K."/>
            <person name="Kuo R."/>
            <person name="Ohm R.A."/>
            <person name="Bhattacharya S.S."/>
            <person name="Shirouzu T."/>
            <person name="Yoshinaga Y."/>
            <person name="Martin F.M."/>
            <person name="Grigoriev I.V."/>
            <person name="Hibbett D.S."/>
        </authorList>
    </citation>
    <scope>NUCLEOTIDE SEQUENCE [LARGE SCALE GENOMIC DNA]</scope>
    <source>
        <strain evidence="1 2">HHB12029</strain>
    </source>
</reference>
<name>A0A165ZVJ4_EXIGL</name>
<keyword evidence="2" id="KW-1185">Reference proteome</keyword>
<evidence type="ECO:0000313" key="1">
    <source>
        <dbReference type="EMBL" id="KZV85999.1"/>
    </source>
</evidence>
<organism evidence="1 2">
    <name type="scientific">Exidia glandulosa HHB12029</name>
    <dbReference type="NCBI Taxonomy" id="1314781"/>
    <lineage>
        <taxon>Eukaryota</taxon>
        <taxon>Fungi</taxon>
        <taxon>Dikarya</taxon>
        <taxon>Basidiomycota</taxon>
        <taxon>Agaricomycotina</taxon>
        <taxon>Agaricomycetes</taxon>
        <taxon>Auriculariales</taxon>
        <taxon>Exidiaceae</taxon>
        <taxon>Exidia</taxon>
    </lineage>
</organism>
<proteinExistence type="predicted"/>
<dbReference type="EMBL" id="KV426169">
    <property type="protein sequence ID" value="KZV85999.1"/>
    <property type="molecule type" value="Genomic_DNA"/>
</dbReference>
<sequence length="195" mass="21782">MSAVPFEQRAHRVILYDDCVFPLTNTGEVAEVNFVDPEEGPSGLLAFSFSNIFHNPDISRVRREDAWAGLKPDVSGPRDALLEWGPGQTLGSIAFGSRPRGTMASWINKKRDASRVGKVSRYFSIQGSEYKWKIDSERWECVDSAGRSLAVWTRIQDNSMPNYHGKLVVHEAGYLVITEIVATLVLNRIAAVKGW</sequence>
<dbReference type="OrthoDB" id="3168860at2759"/>
<dbReference type="AlphaFoldDB" id="A0A165ZVJ4"/>
<gene>
    <name evidence="1" type="ORF">EXIGLDRAFT_753024</name>
</gene>
<dbReference type="Proteomes" id="UP000077266">
    <property type="component" value="Unassembled WGS sequence"/>
</dbReference>